<comment type="similarity">
    <text evidence="1">Belongs to the universal stress protein A family.</text>
</comment>
<dbReference type="AlphaFoldDB" id="A0A7W8GGB6"/>
<dbReference type="CDD" id="cd00293">
    <property type="entry name" value="USP-like"/>
    <property type="match status" value="1"/>
</dbReference>
<dbReference type="SUPFAM" id="SSF52402">
    <property type="entry name" value="Adenine nucleotide alpha hydrolases-like"/>
    <property type="match status" value="1"/>
</dbReference>
<keyword evidence="4" id="KW-1185">Reference proteome</keyword>
<protein>
    <submittedName>
        <fullName evidence="3">Nucleotide-binding universal stress UspA family protein</fullName>
    </submittedName>
</protein>
<dbReference type="RefSeq" id="WP_184028858.1">
    <property type="nucleotide sequence ID" value="NZ_JACHFN010000007.1"/>
</dbReference>
<name>A0A7W8GGB6_9DEIO</name>
<evidence type="ECO:0000259" key="2">
    <source>
        <dbReference type="Pfam" id="PF00582"/>
    </source>
</evidence>
<dbReference type="PANTHER" id="PTHR46268">
    <property type="entry name" value="STRESS RESPONSE PROTEIN NHAX"/>
    <property type="match status" value="1"/>
</dbReference>
<proteinExistence type="inferred from homology"/>
<dbReference type="Gene3D" id="3.40.50.620">
    <property type="entry name" value="HUPs"/>
    <property type="match status" value="1"/>
</dbReference>
<organism evidence="3 4">
    <name type="scientific">Deinococcus budaensis</name>
    <dbReference type="NCBI Taxonomy" id="1665626"/>
    <lineage>
        <taxon>Bacteria</taxon>
        <taxon>Thermotogati</taxon>
        <taxon>Deinococcota</taxon>
        <taxon>Deinococci</taxon>
        <taxon>Deinococcales</taxon>
        <taxon>Deinococcaceae</taxon>
        <taxon>Deinococcus</taxon>
    </lineage>
</organism>
<evidence type="ECO:0000313" key="4">
    <source>
        <dbReference type="Proteomes" id="UP000525389"/>
    </source>
</evidence>
<feature type="domain" description="UspA" evidence="2">
    <location>
        <begin position="1"/>
        <end position="125"/>
    </location>
</feature>
<comment type="caution">
    <text evidence="3">The sequence shown here is derived from an EMBL/GenBank/DDBJ whole genome shotgun (WGS) entry which is preliminary data.</text>
</comment>
<evidence type="ECO:0000256" key="1">
    <source>
        <dbReference type="ARBA" id="ARBA00008791"/>
    </source>
</evidence>
<accession>A0A7W8GGB6</accession>
<dbReference type="EMBL" id="JACHFN010000007">
    <property type="protein sequence ID" value="MBB5234698.1"/>
    <property type="molecule type" value="Genomic_DNA"/>
</dbReference>
<reference evidence="3 4" key="1">
    <citation type="submission" date="2020-08" db="EMBL/GenBank/DDBJ databases">
        <title>Genomic Encyclopedia of Type Strains, Phase IV (KMG-IV): sequencing the most valuable type-strain genomes for metagenomic binning, comparative biology and taxonomic classification.</title>
        <authorList>
            <person name="Goeker M."/>
        </authorList>
    </citation>
    <scope>NUCLEOTIDE SEQUENCE [LARGE SCALE GENOMIC DNA]</scope>
    <source>
        <strain evidence="3 4">DSM 101791</strain>
    </source>
</reference>
<dbReference type="InterPro" id="IPR014729">
    <property type="entry name" value="Rossmann-like_a/b/a_fold"/>
</dbReference>
<dbReference type="Pfam" id="PF00582">
    <property type="entry name" value="Usp"/>
    <property type="match status" value="1"/>
</dbReference>
<evidence type="ECO:0000313" key="3">
    <source>
        <dbReference type="EMBL" id="MBB5234698.1"/>
    </source>
</evidence>
<dbReference type="PANTHER" id="PTHR46268:SF6">
    <property type="entry name" value="UNIVERSAL STRESS PROTEIN UP12"/>
    <property type="match status" value="1"/>
</dbReference>
<sequence length="161" mass="17288">MFRHLLVPVDHHPACHPAAHHAYDLTRALGGRVTLLHILERDTPPERTSADRHLETLAAGARRPPARVVLPVRDHDVQGAIAHYARKHAADLIVLGISGAGGLTDDALGKFAVNLARLSALPVHLTGSRPPSEAVPSRWVQVLGDRHRAAHPGVDGARSEP</sequence>
<dbReference type="InterPro" id="IPR006016">
    <property type="entry name" value="UspA"/>
</dbReference>
<gene>
    <name evidence="3" type="ORF">HNQ09_002141</name>
</gene>
<dbReference type="Proteomes" id="UP000525389">
    <property type="component" value="Unassembled WGS sequence"/>
</dbReference>